<dbReference type="Proteomes" id="UP001469553">
    <property type="component" value="Unassembled WGS sequence"/>
</dbReference>
<keyword evidence="9" id="KW-0675">Receptor</keyword>
<keyword evidence="4" id="KW-0863">Zinc-finger</keyword>
<dbReference type="PANTHER" id="PTHR24086">
    <property type="entry name" value="NUCLEAR RECEPTOR SUBFAMILY 5 GROUP A"/>
    <property type="match status" value="1"/>
</dbReference>
<accession>A0ABV0Z5N5</accession>
<evidence type="ECO:0000256" key="2">
    <source>
        <dbReference type="ARBA" id="ARBA00007536"/>
    </source>
</evidence>
<evidence type="ECO:0000256" key="7">
    <source>
        <dbReference type="ARBA" id="ARBA00023125"/>
    </source>
</evidence>
<keyword evidence="10" id="KW-0539">Nucleus</keyword>
<organism evidence="12 13">
    <name type="scientific">Ameca splendens</name>
    <dbReference type="NCBI Taxonomy" id="208324"/>
    <lineage>
        <taxon>Eukaryota</taxon>
        <taxon>Metazoa</taxon>
        <taxon>Chordata</taxon>
        <taxon>Craniata</taxon>
        <taxon>Vertebrata</taxon>
        <taxon>Euteleostomi</taxon>
        <taxon>Actinopterygii</taxon>
        <taxon>Neopterygii</taxon>
        <taxon>Teleostei</taxon>
        <taxon>Neoteleostei</taxon>
        <taxon>Acanthomorphata</taxon>
        <taxon>Ovalentaria</taxon>
        <taxon>Atherinomorphae</taxon>
        <taxon>Cyprinodontiformes</taxon>
        <taxon>Goodeidae</taxon>
        <taxon>Ameca</taxon>
    </lineage>
</organism>
<dbReference type="PANTHER" id="PTHR24086:SF48">
    <property type="entry name" value="FF1D-RELATED"/>
    <property type="match status" value="1"/>
</dbReference>
<gene>
    <name evidence="12" type="ORF">AMECASPLE_036985</name>
</gene>
<evidence type="ECO:0000259" key="11">
    <source>
        <dbReference type="PROSITE" id="PS51843"/>
    </source>
</evidence>
<comment type="caution">
    <text evidence="12">The sequence shown here is derived from an EMBL/GenBank/DDBJ whole genome shotgun (WGS) entry which is preliminary data.</text>
</comment>
<keyword evidence="5" id="KW-0862">Zinc</keyword>
<dbReference type="InterPro" id="IPR001723">
    <property type="entry name" value="Nuclear_hrmn_rcpt"/>
</dbReference>
<protein>
    <recommendedName>
        <fullName evidence="11">NR LBD domain-containing protein</fullName>
    </recommendedName>
</protein>
<keyword evidence="13" id="KW-1185">Reference proteome</keyword>
<evidence type="ECO:0000256" key="6">
    <source>
        <dbReference type="ARBA" id="ARBA00023015"/>
    </source>
</evidence>
<proteinExistence type="inferred from homology"/>
<dbReference type="EMBL" id="JAHRIP010053088">
    <property type="protein sequence ID" value="MEQ2301524.1"/>
    <property type="molecule type" value="Genomic_DNA"/>
</dbReference>
<dbReference type="InterPro" id="IPR035500">
    <property type="entry name" value="NHR-like_dom_sf"/>
</dbReference>
<evidence type="ECO:0000313" key="12">
    <source>
        <dbReference type="EMBL" id="MEQ2301524.1"/>
    </source>
</evidence>
<evidence type="ECO:0000256" key="5">
    <source>
        <dbReference type="ARBA" id="ARBA00022833"/>
    </source>
</evidence>
<comment type="subcellular location">
    <subcellularLocation>
        <location evidence="1">Nucleus</location>
    </subcellularLocation>
</comment>
<dbReference type="InterPro" id="IPR016355">
    <property type="entry name" value="NR5-like"/>
</dbReference>
<dbReference type="PRINTS" id="PR00398">
    <property type="entry name" value="STRDHORMONER"/>
</dbReference>
<keyword evidence="7" id="KW-0238">DNA-binding</keyword>
<sequence>VEPSHTVSHAGPAFASLSQRGTELVEKLRLLKVDRQEFACARFLIMFNSDVKELEEHQFVESVQGQVKGALLEYTLTTSSQYCNRFTRLLQCLSELRSLSTLAEDYLYCRHLSGEVPCNNLLNEMLHAKYSWT</sequence>
<evidence type="ECO:0000256" key="1">
    <source>
        <dbReference type="ARBA" id="ARBA00004123"/>
    </source>
</evidence>
<comment type="similarity">
    <text evidence="2">Belongs to the nuclear hormone receptor family. NR5 subfamily.</text>
</comment>
<evidence type="ECO:0000313" key="13">
    <source>
        <dbReference type="Proteomes" id="UP001469553"/>
    </source>
</evidence>
<keyword evidence="6" id="KW-0805">Transcription regulation</keyword>
<name>A0ABV0Z5N5_9TELE</name>
<evidence type="ECO:0000256" key="4">
    <source>
        <dbReference type="ARBA" id="ARBA00022771"/>
    </source>
</evidence>
<dbReference type="PROSITE" id="PS51843">
    <property type="entry name" value="NR_LBD"/>
    <property type="match status" value="1"/>
</dbReference>
<evidence type="ECO:0000256" key="3">
    <source>
        <dbReference type="ARBA" id="ARBA00022723"/>
    </source>
</evidence>
<keyword evidence="8" id="KW-0804">Transcription</keyword>
<evidence type="ECO:0000256" key="8">
    <source>
        <dbReference type="ARBA" id="ARBA00023163"/>
    </source>
</evidence>
<dbReference type="InterPro" id="IPR000536">
    <property type="entry name" value="Nucl_hrmn_rcpt_lig-bd"/>
</dbReference>
<reference evidence="12 13" key="1">
    <citation type="submission" date="2021-06" db="EMBL/GenBank/DDBJ databases">
        <authorList>
            <person name="Palmer J.M."/>
        </authorList>
    </citation>
    <scope>NUCLEOTIDE SEQUENCE [LARGE SCALE GENOMIC DNA]</scope>
    <source>
        <strain evidence="12 13">AS_MEX2019</strain>
        <tissue evidence="12">Muscle</tissue>
    </source>
</reference>
<evidence type="ECO:0000256" key="10">
    <source>
        <dbReference type="ARBA" id="ARBA00023242"/>
    </source>
</evidence>
<feature type="domain" description="NR LBD" evidence="11">
    <location>
        <begin position="1"/>
        <end position="129"/>
    </location>
</feature>
<feature type="non-terminal residue" evidence="12">
    <location>
        <position position="1"/>
    </location>
</feature>
<dbReference type="SUPFAM" id="SSF48508">
    <property type="entry name" value="Nuclear receptor ligand-binding domain"/>
    <property type="match status" value="1"/>
</dbReference>
<keyword evidence="3" id="KW-0479">Metal-binding</keyword>
<evidence type="ECO:0000256" key="9">
    <source>
        <dbReference type="ARBA" id="ARBA00023170"/>
    </source>
</evidence>
<dbReference type="Gene3D" id="1.10.565.10">
    <property type="entry name" value="Retinoid X Receptor"/>
    <property type="match status" value="1"/>
</dbReference>
<dbReference type="Pfam" id="PF00104">
    <property type="entry name" value="Hormone_recep"/>
    <property type="match status" value="1"/>
</dbReference>